<gene>
    <name evidence="1" type="ORF">E5357_06840</name>
</gene>
<reference evidence="1" key="1">
    <citation type="submission" date="2019-04" db="EMBL/GenBank/DDBJ databases">
        <title>Microbes associate with the intestines of laboratory mice.</title>
        <authorList>
            <person name="Navarre W."/>
            <person name="Wong E."/>
            <person name="Huang K."/>
            <person name="Tropini C."/>
            <person name="Ng K."/>
            <person name="Yu B."/>
        </authorList>
    </citation>
    <scope>NUCLEOTIDE SEQUENCE</scope>
    <source>
        <strain evidence="1">NM72_1-8</strain>
    </source>
</reference>
<dbReference type="Proteomes" id="UP000307720">
    <property type="component" value="Unassembled WGS sequence"/>
</dbReference>
<evidence type="ECO:0000313" key="1">
    <source>
        <dbReference type="EMBL" id="TGX99137.1"/>
    </source>
</evidence>
<organism evidence="1 2">
    <name type="scientific">Hominisplanchenecus murintestinalis</name>
    <dbReference type="NCBI Taxonomy" id="2941517"/>
    <lineage>
        <taxon>Bacteria</taxon>
        <taxon>Bacillati</taxon>
        <taxon>Bacillota</taxon>
        <taxon>Clostridia</taxon>
        <taxon>Lachnospirales</taxon>
        <taxon>Lachnospiraceae</taxon>
        <taxon>Hominisplanchenecus</taxon>
    </lineage>
</organism>
<sequence length="239" mass="27750">MKITGKDKHMKRILIVEDELYLQKTIKELLEKHGYHTITSSSLSDAMHYMLNIDDIDLFLLDIWLPDGDGFQLCRHIRQRSLKPILFLTACNDEESVVKGLNLGGDDYISKPFRAAELISRIQANLRRQNPLNAVKILRGGEIKLDKQQGCAYKNEENLNLGTMEYQLLLVLMQNPRRIVKRELLLEKLWDNSGKFVEDNTLSVNMSRLRRKTGAEYIETIRGFGYRFTKQTEEGLDYV</sequence>
<protein>
    <submittedName>
        <fullName evidence="1">Response regulator transcription factor</fullName>
    </submittedName>
</protein>
<comment type="caution">
    <text evidence="1">The sequence shown here is derived from an EMBL/GenBank/DDBJ whole genome shotgun (WGS) entry which is preliminary data.</text>
</comment>
<dbReference type="EMBL" id="SRZB01000010">
    <property type="protein sequence ID" value="TGX99137.1"/>
    <property type="molecule type" value="Genomic_DNA"/>
</dbReference>
<proteinExistence type="predicted"/>
<name>A0AC61QZN8_9FIRM</name>
<keyword evidence="2" id="KW-1185">Reference proteome</keyword>
<accession>A0AC61QZN8</accession>
<evidence type="ECO:0000313" key="2">
    <source>
        <dbReference type="Proteomes" id="UP000307720"/>
    </source>
</evidence>